<organism evidence="9 10">
    <name type="scientific">Candidatus Galligastranaerophilus intestinavium</name>
    <dbReference type="NCBI Taxonomy" id="2840836"/>
    <lineage>
        <taxon>Bacteria</taxon>
        <taxon>Candidatus Galligastranaerophilus</taxon>
    </lineage>
</organism>
<dbReference type="EMBL" id="DVJQ01000013">
    <property type="protein sequence ID" value="HIS73708.1"/>
    <property type="molecule type" value="Genomic_DNA"/>
</dbReference>
<comment type="subcellular location">
    <subcellularLocation>
        <location evidence="1">Membrane</location>
        <topology evidence="1">Multi-pass membrane protein</topology>
    </subcellularLocation>
</comment>
<feature type="transmembrane region" description="Helical" evidence="7">
    <location>
        <begin position="12"/>
        <end position="35"/>
    </location>
</feature>
<dbReference type="NCBIfam" id="TIGR01297">
    <property type="entry name" value="CDF"/>
    <property type="match status" value="1"/>
</dbReference>
<keyword evidence="2" id="KW-0813">Transport</keyword>
<feature type="transmembrane region" description="Helical" evidence="7">
    <location>
        <begin position="76"/>
        <end position="97"/>
    </location>
</feature>
<dbReference type="InterPro" id="IPR002524">
    <property type="entry name" value="Cation_efflux"/>
</dbReference>
<proteinExistence type="predicted"/>
<evidence type="ECO:0000313" key="10">
    <source>
        <dbReference type="Proteomes" id="UP000886865"/>
    </source>
</evidence>
<dbReference type="Gene3D" id="1.20.1510.10">
    <property type="entry name" value="Cation efflux protein transmembrane domain"/>
    <property type="match status" value="1"/>
</dbReference>
<accession>A0A9D1FH90</accession>
<dbReference type="GO" id="GO:0005385">
    <property type="term" value="F:zinc ion transmembrane transporter activity"/>
    <property type="evidence" value="ECO:0007669"/>
    <property type="project" value="InterPro"/>
</dbReference>
<dbReference type="PANTHER" id="PTHR45755">
    <property type="match status" value="1"/>
</dbReference>
<evidence type="ECO:0000256" key="3">
    <source>
        <dbReference type="ARBA" id="ARBA00022692"/>
    </source>
</evidence>
<feature type="transmembrane region" description="Helical" evidence="7">
    <location>
        <begin position="164"/>
        <end position="186"/>
    </location>
</feature>
<dbReference type="AlphaFoldDB" id="A0A9D1FH90"/>
<evidence type="ECO:0000256" key="2">
    <source>
        <dbReference type="ARBA" id="ARBA00022448"/>
    </source>
</evidence>
<evidence type="ECO:0000256" key="6">
    <source>
        <dbReference type="ARBA" id="ARBA00023136"/>
    </source>
</evidence>
<dbReference type="InterPro" id="IPR027469">
    <property type="entry name" value="Cation_efflux_TMD_sf"/>
</dbReference>
<dbReference type="InterPro" id="IPR058533">
    <property type="entry name" value="Cation_efflux_TM"/>
</dbReference>
<dbReference type="Pfam" id="PF01545">
    <property type="entry name" value="Cation_efflux"/>
    <property type="match status" value="1"/>
</dbReference>
<name>A0A9D1FH90_9BACT</name>
<sequence length="228" mass="25306">MSPLQAKNKTLFVIILTLITMAFEIFFGIITHSMALTADGWHMGTHAFALSITFFAYILAAKFQNSPKFSISTDKIGTLGGFVSSILLGVTGVAILYESFLRFFNPYEIGFSEAIIVAVIGLIVNLVSVLIMGVHSHRHDHGHSHDHEHEHGHKETEKKDYNFIAAYMHILADALTSFFAIFALLAGKYFGLVFLDPFVGVVGGVMICIWAYNLIKSTSLVLLDYREK</sequence>
<dbReference type="InterPro" id="IPR045316">
    <property type="entry name" value="Msc2-like"/>
</dbReference>
<gene>
    <name evidence="9" type="primary">dmeF</name>
    <name evidence="9" type="ORF">IAA86_01645</name>
</gene>
<dbReference type="SUPFAM" id="SSF161111">
    <property type="entry name" value="Cation efflux protein transmembrane domain-like"/>
    <property type="match status" value="1"/>
</dbReference>
<evidence type="ECO:0000256" key="7">
    <source>
        <dbReference type="SAM" id="Phobius"/>
    </source>
</evidence>
<keyword evidence="4 7" id="KW-1133">Transmembrane helix</keyword>
<feature type="transmembrane region" description="Helical" evidence="7">
    <location>
        <begin position="47"/>
        <end position="64"/>
    </location>
</feature>
<dbReference type="NCBIfam" id="NF033827">
    <property type="entry name" value="CDF_efflux_DmeF"/>
    <property type="match status" value="1"/>
</dbReference>
<dbReference type="GO" id="GO:0006882">
    <property type="term" value="P:intracellular zinc ion homeostasis"/>
    <property type="evidence" value="ECO:0007669"/>
    <property type="project" value="InterPro"/>
</dbReference>
<reference evidence="9" key="1">
    <citation type="submission" date="2020-10" db="EMBL/GenBank/DDBJ databases">
        <authorList>
            <person name="Gilroy R."/>
        </authorList>
    </citation>
    <scope>NUCLEOTIDE SEQUENCE</scope>
    <source>
        <strain evidence="9">CHK152-2871</strain>
    </source>
</reference>
<dbReference type="PANTHER" id="PTHR45755:SF4">
    <property type="entry name" value="ZINC TRANSPORTER 7"/>
    <property type="match status" value="1"/>
</dbReference>
<evidence type="ECO:0000259" key="8">
    <source>
        <dbReference type="Pfam" id="PF01545"/>
    </source>
</evidence>
<keyword evidence="6 7" id="KW-0472">Membrane</keyword>
<evidence type="ECO:0000256" key="5">
    <source>
        <dbReference type="ARBA" id="ARBA00023065"/>
    </source>
</evidence>
<keyword evidence="5" id="KW-0406">Ion transport</keyword>
<feature type="transmembrane region" description="Helical" evidence="7">
    <location>
        <begin position="192"/>
        <end position="215"/>
    </location>
</feature>
<keyword evidence="3 7" id="KW-0812">Transmembrane</keyword>
<evidence type="ECO:0000256" key="1">
    <source>
        <dbReference type="ARBA" id="ARBA00004141"/>
    </source>
</evidence>
<feature type="domain" description="Cation efflux protein transmembrane" evidence="8">
    <location>
        <begin position="12"/>
        <end position="223"/>
    </location>
</feature>
<protein>
    <submittedName>
        <fullName evidence="9">CDF family Co(II)/Ni(II) efflux transporter DmeF</fullName>
    </submittedName>
</protein>
<comment type="caution">
    <text evidence="9">The sequence shown here is derived from an EMBL/GenBank/DDBJ whole genome shotgun (WGS) entry which is preliminary data.</text>
</comment>
<evidence type="ECO:0000256" key="4">
    <source>
        <dbReference type="ARBA" id="ARBA00022989"/>
    </source>
</evidence>
<reference evidence="9" key="2">
    <citation type="journal article" date="2021" name="PeerJ">
        <title>Extensive microbial diversity within the chicken gut microbiome revealed by metagenomics and culture.</title>
        <authorList>
            <person name="Gilroy R."/>
            <person name="Ravi A."/>
            <person name="Getino M."/>
            <person name="Pursley I."/>
            <person name="Horton D.L."/>
            <person name="Alikhan N.F."/>
            <person name="Baker D."/>
            <person name="Gharbi K."/>
            <person name="Hall N."/>
            <person name="Watson M."/>
            <person name="Adriaenssens E.M."/>
            <person name="Foster-Nyarko E."/>
            <person name="Jarju S."/>
            <person name="Secka A."/>
            <person name="Antonio M."/>
            <person name="Oren A."/>
            <person name="Chaudhuri R.R."/>
            <person name="La Ragione R."/>
            <person name="Hildebrand F."/>
            <person name="Pallen M.J."/>
        </authorList>
    </citation>
    <scope>NUCLEOTIDE SEQUENCE</scope>
    <source>
        <strain evidence="9">CHK152-2871</strain>
    </source>
</reference>
<evidence type="ECO:0000313" key="9">
    <source>
        <dbReference type="EMBL" id="HIS73708.1"/>
    </source>
</evidence>
<dbReference type="GO" id="GO:0016020">
    <property type="term" value="C:membrane"/>
    <property type="evidence" value="ECO:0007669"/>
    <property type="project" value="UniProtKB-SubCell"/>
</dbReference>
<dbReference type="Proteomes" id="UP000886865">
    <property type="component" value="Unassembled WGS sequence"/>
</dbReference>
<feature type="transmembrane region" description="Helical" evidence="7">
    <location>
        <begin position="109"/>
        <end position="134"/>
    </location>
</feature>